<protein>
    <submittedName>
        <fullName evidence="1">Uncharacterized protein</fullName>
    </submittedName>
</protein>
<proteinExistence type="predicted"/>
<accession>A0A0G0YHS9</accession>
<evidence type="ECO:0000313" key="2">
    <source>
        <dbReference type="Proteomes" id="UP000033847"/>
    </source>
</evidence>
<organism evidence="1 2">
    <name type="scientific">candidate division WWE3 bacterium GW2011_GWF1_42_14</name>
    <dbReference type="NCBI Taxonomy" id="1619138"/>
    <lineage>
        <taxon>Bacteria</taxon>
        <taxon>Katanobacteria</taxon>
    </lineage>
</organism>
<dbReference type="EMBL" id="LCCU01000028">
    <property type="protein sequence ID" value="KKS36287.1"/>
    <property type="molecule type" value="Genomic_DNA"/>
</dbReference>
<dbReference type="Proteomes" id="UP000033847">
    <property type="component" value="Unassembled WGS sequence"/>
</dbReference>
<gene>
    <name evidence="1" type="ORF">UV00_C0028G0006</name>
</gene>
<reference evidence="1 2" key="1">
    <citation type="journal article" date="2015" name="Nature">
        <title>rRNA introns, odd ribosomes, and small enigmatic genomes across a large radiation of phyla.</title>
        <authorList>
            <person name="Brown C.T."/>
            <person name="Hug L.A."/>
            <person name="Thomas B.C."/>
            <person name="Sharon I."/>
            <person name="Castelle C.J."/>
            <person name="Singh A."/>
            <person name="Wilkins M.J."/>
            <person name="Williams K.H."/>
            <person name="Banfield J.F."/>
        </authorList>
    </citation>
    <scope>NUCLEOTIDE SEQUENCE [LARGE SCALE GENOMIC DNA]</scope>
</reference>
<dbReference type="AlphaFoldDB" id="A0A0G0YHS9"/>
<comment type="caution">
    <text evidence="1">The sequence shown here is derived from an EMBL/GenBank/DDBJ whole genome shotgun (WGS) entry which is preliminary data.</text>
</comment>
<evidence type="ECO:0000313" key="1">
    <source>
        <dbReference type="EMBL" id="KKS36287.1"/>
    </source>
</evidence>
<name>A0A0G0YHS9_UNCKA</name>
<sequence length="90" mass="10236">MNDLFEKLGKNNLLDGDNIILERYEGGNTQTVNKDIFLVFFGDVSESPTYEALSGNHTFLWGDPPQSLTYNATQLGYQGYFDQWHELGII</sequence>